<comment type="function">
    <text evidence="1">Involved in DNA recombination.</text>
</comment>
<dbReference type="PANTHER" id="PTHR30563:SF0">
    <property type="entry name" value="DNA RECOMBINATION PROTEIN RMUC"/>
    <property type="match status" value="1"/>
</dbReference>
<feature type="compositionally biased region" description="Low complexity" evidence="7">
    <location>
        <begin position="332"/>
        <end position="343"/>
    </location>
</feature>
<keyword evidence="5" id="KW-0233">DNA recombination</keyword>
<organism evidence="8 9">
    <name type="scientific">Limibacillus halophilus</name>
    <dbReference type="NCBI Taxonomy" id="1579333"/>
    <lineage>
        <taxon>Bacteria</taxon>
        <taxon>Pseudomonadati</taxon>
        <taxon>Pseudomonadota</taxon>
        <taxon>Alphaproteobacteria</taxon>
        <taxon>Rhodospirillales</taxon>
        <taxon>Rhodovibrionaceae</taxon>
        <taxon>Limibacillus</taxon>
    </lineage>
</organism>
<gene>
    <name evidence="8" type="ORF">FHR98_002942</name>
</gene>
<protein>
    <recommendedName>
        <fullName evidence="3">DNA recombination protein RmuC homolog</fullName>
    </recommendedName>
</protein>
<evidence type="ECO:0000313" key="9">
    <source>
        <dbReference type="Proteomes" id="UP000581135"/>
    </source>
</evidence>
<dbReference type="GO" id="GO:0006310">
    <property type="term" value="P:DNA recombination"/>
    <property type="evidence" value="ECO:0007669"/>
    <property type="project" value="UniProtKB-KW"/>
</dbReference>
<evidence type="ECO:0000256" key="1">
    <source>
        <dbReference type="ARBA" id="ARBA00003416"/>
    </source>
</evidence>
<evidence type="ECO:0000256" key="5">
    <source>
        <dbReference type="ARBA" id="ARBA00023172"/>
    </source>
</evidence>
<dbReference type="Pfam" id="PF02646">
    <property type="entry name" value="RmuC"/>
    <property type="match status" value="1"/>
</dbReference>
<evidence type="ECO:0000256" key="6">
    <source>
        <dbReference type="SAM" id="Coils"/>
    </source>
</evidence>
<reference evidence="8 9" key="1">
    <citation type="submission" date="2020-08" db="EMBL/GenBank/DDBJ databases">
        <title>Genomic Encyclopedia of Type Strains, Phase III (KMG-III): the genomes of soil and plant-associated and newly described type strains.</title>
        <authorList>
            <person name="Whitman W."/>
        </authorList>
    </citation>
    <scope>NUCLEOTIDE SEQUENCE [LARGE SCALE GENOMIC DNA]</scope>
    <source>
        <strain evidence="8 9">CECT 8803</strain>
    </source>
</reference>
<dbReference type="InterPro" id="IPR003798">
    <property type="entry name" value="DNA_recombination_RmuC"/>
</dbReference>
<comment type="similarity">
    <text evidence="2">Belongs to the RmuC family.</text>
</comment>
<evidence type="ECO:0000313" key="8">
    <source>
        <dbReference type="EMBL" id="MBB3066634.1"/>
    </source>
</evidence>
<name>A0A839SYD7_9PROT</name>
<dbReference type="Proteomes" id="UP000581135">
    <property type="component" value="Unassembled WGS sequence"/>
</dbReference>
<dbReference type="AlphaFoldDB" id="A0A839SYD7"/>
<keyword evidence="9" id="KW-1185">Reference proteome</keyword>
<evidence type="ECO:0000256" key="3">
    <source>
        <dbReference type="ARBA" id="ARBA00021840"/>
    </source>
</evidence>
<evidence type="ECO:0000256" key="4">
    <source>
        <dbReference type="ARBA" id="ARBA00023054"/>
    </source>
</evidence>
<dbReference type="RefSeq" id="WP_183417459.1">
    <property type="nucleotide sequence ID" value="NZ_JACHXA010000009.1"/>
</dbReference>
<dbReference type="PANTHER" id="PTHR30563">
    <property type="entry name" value="DNA RECOMBINATION PROTEIN RMUC"/>
    <property type="match status" value="1"/>
</dbReference>
<comment type="caution">
    <text evidence="8">The sequence shown here is derived from an EMBL/GenBank/DDBJ whole genome shotgun (WGS) entry which is preliminary data.</text>
</comment>
<sequence>MDIMTLGVILLAVVAGLLGGWLLNARRSDVPESAELSGRLAQMAEGLAVSQNQIAERLQGQERVLSQMVEQRLTDFGKRVSDRLQEQSTTQQKTLGELRERLVVIDKAQQNITELSKDVVSLQDILSNKQARGAFGEVQLKDLVSAILPPSSYGFQTPLSTGVRVDCLLQLPNPPGPIGIDAKFPLESYEALRSAGDEAAKLQASRRFRDDVRRHITAIAEKYIIPGETAESALMFLPSEAVYAELHANFRGVVEESYSRRVWIVSPTTLMATLNTVRAVLKDVRMREQAHVIQREVMTLSKDIERLDERVAKLRKHFDSANSDIRDIEVSSGKISSRSSKIGELQLEDPDKDGKPTLAPPLAGGGKAGET</sequence>
<proteinExistence type="inferred from homology"/>
<evidence type="ECO:0000256" key="2">
    <source>
        <dbReference type="ARBA" id="ARBA00009840"/>
    </source>
</evidence>
<keyword evidence="4 6" id="KW-0175">Coiled coil</keyword>
<accession>A0A839SYD7</accession>
<feature type="coiled-coil region" evidence="6">
    <location>
        <begin position="290"/>
        <end position="324"/>
    </location>
</feature>
<evidence type="ECO:0000256" key="7">
    <source>
        <dbReference type="SAM" id="MobiDB-lite"/>
    </source>
</evidence>
<dbReference type="EMBL" id="JACHXA010000009">
    <property type="protein sequence ID" value="MBB3066634.1"/>
    <property type="molecule type" value="Genomic_DNA"/>
</dbReference>
<feature type="region of interest" description="Disordered" evidence="7">
    <location>
        <begin position="332"/>
        <end position="371"/>
    </location>
</feature>